<accession>A0ABY7C4C0</accession>
<dbReference type="Proteomes" id="UP001164020">
    <property type="component" value="Chromosome"/>
</dbReference>
<evidence type="ECO:0000313" key="3">
    <source>
        <dbReference type="Proteomes" id="UP001164020"/>
    </source>
</evidence>
<feature type="region of interest" description="Disordered" evidence="1">
    <location>
        <begin position="38"/>
        <end position="98"/>
    </location>
</feature>
<keyword evidence="3" id="KW-1185">Reference proteome</keyword>
<reference evidence="2" key="1">
    <citation type="submission" date="2022-12" db="EMBL/GenBank/DDBJ databases">
        <title>Jiella pelagia sp. nov., isolated from phosphonate enriched culture of Northwest Pacific surface seawater.</title>
        <authorList>
            <person name="Shin D.Y."/>
            <person name="Hwang C.Y."/>
        </authorList>
    </citation>
    <scope>NUCLEOTIDE SEQUENCE</scope>
    <source>
        <strain evidence="2">HL-NP1</strain>
    </source>
</reference>
<feature type="compositionally biased region" description="Basic and acidic residues" evidence="1">
    <location>
        <begin position="46"/>
        <end position="75"/>
    </location>
</feature>
<feature type="region of interest" description="Disordered" evidence="1">
    <location>
        <begin position="119"/>
        <end position="146"/>
    </location>
</feature>
<organism evidence="2 3">
    <name type="scientific">Jiella pelagia</name>
    <dbReference type="NCBI Taxonomy" id="2986949"/>
    <lineage>
        <taxon>Bacteria</taxon>
        <taxon>Pseudomonadati</taxon>
        <taxon>Pseudomonadota</taxon>
        <taxon>Alphaproteobacteria</taxon>
        <taxon>Hyphomicrobiales</taxon>
        <taxon>Aurantimonadaceae</taxon>
        <taxon>Jiella</taxon>
    </lineage>
</organism>
<protein>
    <submittedName>
        <fullName evidence="2">Uncharacterized protein</fullName>
    </submittedName>
</protein>
<gene>
    <name evidence="2" type="ORF">OH818_12055</name>
</gene>
<proteinExistence type="predicted"/>
<name>A0ABY7C4C0_9HYPH</name>
<dbReference type="RefSeq" id="WP_268883185.1">
    <property type="nucleotide sequence ID" value="NZ_CP114029.1"/>
</dbReference>
<feature type="compositionally biased region" description="Basic and acidic residues" evidence="1">
    <location>
        <begin position="137"/>
        <end position="146"/>
    </location>
</feature>
<evidence type="ECO:0000256" key="1">
    <source>
        <dbReference type="SAM" id="MobiDB-lite"/>
    </source>
</evidence>
<dbReference type="EMBL" id="CP114029">
    <property type="protein sequence ID" value="WAP70677.1"/>
    <property type="molecule type" value="Genomic_DNA"/>
</dbReference>
<sequence length="146" mass="16057">MPSPSLGQHRLRRPVAAAFDGALAGRCVVHMGEAMLQHGDAGGRQGADEVGLHPRRHGGDRQRQAVAPRHGDQPRQRRRRRRRVVVPPPQRHGAALGRPSIQFLVELVEYLHLPDPVASKTAPQVPAPGPSGSRHLAPRESLRRFH</sequence>
<evidence type="ECO:0000313" key="2">
    <source>
        <dbReference type="EMBL" id="WAP70677.1"/>
    </source>
</evidence>